<protein>
    <submittedName>
        <fullName evidence="2">Uncharacterized protein</fullName>
    </submittedName>
</protein>
<comment type="caution">
    <text evidence="2">The sequence shown here is derived from an EMBL/GenBank/DDBJ whole genome shotgun (WGS) entry which is preliminary data.</text>
</comment>
<evidence type="ECO:0000313" key="2">
    <source>
        <dbReference type="EMBL" id="KAL2508705.1"/>
    </source>
</evidence>
<accession>A0ABD1T7P9</accession>
<organism evidence="2 3">
    <name type="scientific">Forsythia ovata</name>
    <dbReference type="NCBI Taxonomy" id="205694"/>
    <lineage>
        <taxon>Eukaryota</taxon>
        <taxon>Viridiplantae</taxon>
        <taxon>Streptophyta</taxon>
        <taxon>Embryophyta</taxon>
        <taxon>Tracheophyta</taxon>
        <taxon>Spermatophyta</taxon>
        <taxon>Magnoliopsida</taxon>
        <taxon>eudicotyledons</taxon>
        <taxon>Gunneridae</taxon>
        <taxon>Pentapetalae</taxon>
        <taxon>asterids</taxon>
        <taxon>lamiids</taxon>
        <taxon>Lamiales</taxon>
        <taxon>Oleaceae</taxon>
        <taxon>Forsythieae</taxon>
        <taxon>Forsythia</taxon>
    </lineage>
</organism>
<dbReference type="Proteomes" id="UP001604277">
    <property type="component" value="Unassembled WGS sequence"/>
</dbReference>
<proteinExistence type="predicted"/>
<feature type="region of interest" description="Disordered" evidence="1">
    <location>
        <begin position="106"/>
        <end position="131"/>
    </location>
</feature>
<dbReference type="EMBL" id="JBFOLJ010000009">
    <property type="protein sequence ID" value="KAL2508705.1"/>
    <property type="molecule type" value="Genomic_DNA"/>
</dbReference>
<dbReference type="AlphaFoldDB" id="A0ABD1T7P9"/>
<evidence type="ECO:0000313" key="3">
    <source>
        <dbReference type="Proteomes" id="UP001604277"/>
    </source>
</evidence>
<feature type="compositionally biased region" description="Polar residues" evidence="1">
    <location>
        <begin position="110"/>
        <end position="131"/>
    </location>
</feature>
<reference evidence="3" key="1">
    <citation type="submission" date="2024-07" db="EMBL/GenBank/DDBJ databases">
        <title>Two chromosome-level genome assemblies of Korean endemic species Abeliophyllum distichum and Forsythia ovata (Oleaceae).</title>
        <authorList>
            <person name="Jang H."/>
        </authorList>
    </citation>
    <scope>NUCLEOTIDE SEQUENCE [LARGE SCALE GENOMIC DNA]</scope>
</reference>
<name>A0ABD1T7P9_9LAMI</name>
<keyword evidence="3" id="KW-1185">Reference proteome</keyword>
<sequence length="131" mass="14880">MLTDIIGTSTAKVQRNIKHGELMLSKRDFNKNDDIHVVGHTEESDSGEQVHPNETSLNLTEDIGVEEKEVARDKDGFLALWEKESIDDGRHELRMMSVVMSHQLERKSETVNSGDSYQNPLVVHQDSNNCY</sequence>
<evidence type="ECO:0000256" key="1">
    <source>
        <dbReference type="SAM" id="MobiDB-lite"/>
    </source>
</evidence>
<gene>
    <name evidence="2" type="ORF">Fot_32352</name>
</gene>